<dbReference type="EMBL" id="GGEC01085972">
    <property type="protein sequence ID" value="MBX66456.1"/>
    <property type="molecule type" value="Transcribed_RNA"/>
</dbReference>
<dbReference type="AlphaFoldDB" id="A0A2P2QHL6"/>
<feature type="region of interest" description="Disordered" evidence="1">
    <location>
        <begin position="1"/>
        <end position="29"/>
    </location>
</feature>
<reference evidence="2" key="1">
    <citation type="submission" date="2018-02" db="EMBL/GenBank/DDBJ databases">
        <title>Rhizophora mucronata_Transcriptome.</title>
        <authorList>
            <person name="Meera S.P."/>
            <person name="Sreeshan A."/>
            <person name="Augustine A."/>
        </authorList>
    </citation>
    <scope>NUCLEOTIDE SEQUENCE</scope>
    <source>
        <tissue evidence="2">Leaf</tissue>
    </source>
</reference>
<evidence type="ECO:0000313" key="2">
    <source>
        <dbReference type="EMBL" id="MBX66456.1"/>
    </source>
</evidence>
<protein>
    <submittedName>
        <fullName evidence="2">Uncharacterized protein</fullName>
    </submittedName>
</protein>
<evidence type="ECO:0000256" key="1">
    <source>
        <dbReference type="SAM" id="MobiDB-lite"/>
    </source>
</evidence>
<accession>A0A2P2QHL6</accession>
<proteinExistence type="predicted"/>
<sequence length="29" mass="3156">MGIRRAAPMCSSWLNEPPNGSKINNNPAE</sequence>
<organism evidence="2">
    <name type="scientific">Rhizophora mucronata</name>
    <name type="common">Asiatic mangrove</name>
    <dbReference type="NCBI Taxonomy" id="61149"/>
    <lineage>
        <taxon>Eukaryota</taxon>
        <taxon>Viridiplantae</taxon>
        <taxon>Streptophyta</taxon>
        <taxon>Embryophyta</taxon>
        <taxon>Tracheophyta</taxon>
        <taxon>Spermatophyta</taxon>
        <taxon>Magnoliopsida</taxon>
        <taxon>eudicotyledons</taxon>
        <taxon>Gunneridae</taxon>
        <taxon>Pentapetalae</taxon>
        <taxon>rosids</taxon>
        <taxon>fabids</taxon>
        <taxon>Malpighiales</taxon>
        <taxon>Rhizophoraceae</taxon>
        <taxon>Rhizophora</taxon>
    </lineage>
</organism>
<name>A0A2P2QHL6_RHIMU</name>